<feature type="transmembrane region" description="Helical" evidence="6">
    <location>
        <begin position="128"/>
        <end position="146"/>
    </location>
</feature>
<feature type="domain" description="Major facilitator superfamily (MFS) profile" evidence="7">
    <location>
        <begin position="63"/>
        <end position="571"/>
    </location>
</feature>
<dbReference type="RefSeq" id="XP_040698355.1">
    <property type="nucleotide sequence ID" value="XM_040843558.1"/>
</dbReference>
<dbReference type="InterPro" id="IPR020846">
    <property type="entry name" value="MFS_dom"/>
</dbReference>
<dbReference type="PANTHER" id="PTHR23501">
    <property type="entry name" value="MAJOR FACILITATOR SUPERFAMILY"/>
    <property type="match status" value="1"/>
</dbReference>
<evidence type="ECO:0000313" key="8">
    <source>
        <dbReference type="EMBL" id="OJJ54549.1"/>
    </source>
</evidence>
<dbReference type="OrthoDB" id="2241241at2759"/>
<feature type="transmembrane region" description="Helical" evidence="6">
    <location>
        <begin position="152"/>
        <end position="174"/>
    </location>
</feature>
<feature type="transmembrane region" description="Helical" evidence="6">
    <location>
        <begin position="470"/>
        <end position="493"/>
    </location>
</feature>
<feature type="transmembrane region" description="Helical" evidence="6">
    <location>
        <begin position="378"/>
        <end position="398"/>
    </location>
</feature>
<dbReference type="InterPro" id="IPR036259">
    <property type="entry name" value="MFS_trans_sf"/>
</dbReference>
<feature type="compositionally biased region" description="Basic and acidic residues" evidence="5">
    <location>
        <begin position="1"/>
        <end position="33"/>
    </location>
</feature>
<feature type="region of interest" description="Disordered" evidence="5">
    <location>
        <begin position="583"/>
        <end position="612"/>
    </location>
</feature>
<feature type="transmembrane region" description="Helical" evidence="6">
    <location>
        <begin position="266"/>
        <end position="289"/>
    </location>
</feature>
<feature type="transmembrane region" description="Helical" evidence="6">
    <location>
        <begin position="96"/>
        <end position="116"/>
    </location>
</feature>
<gene>
    <name evidence="8" type="ORF">ASPSYDRAFT_185359</name>
</gene>
<feature type="region of interest" description="Disordered" evidence="5">
    <location>
        <begin position="1"/>
        <end position="37"/>
    </location>
</feature>
<evidence type="ECO:0000313" key="9">
    <source>
        <dbReference type="Proteomes" id="UP000184356"/>
    </source>
</evidence>
<feature type="transmembrane region" description="Helical" evidence="6">
    <location>
        <begin position="186"/>
        <end position="209"/>
    </location>
</feature>
<keyword evidence="3 6" id="KW-1133">Transmembrane helix</keyword>
<dbReference type="AlphaFoldDB" id="A0A1L9T542"/>
<dbReference type="GO" id="GO:0005886">
    <property type="term" value="C:plasma membrane"/>
    <property type="evidence" value="ECO:0007669"/>
    <property type="project" value="TreeGrafter"/>
</dbReference>
<dbReference type="Proteomes" id="UP000184356">
    <property type="component" value="Unassembled WGS sequence"/>
</dbReference>
<evidence type="ECO:0000256" key="5">
    <source>
        <dbReference type="SAM" id="MobiDB-lite"/>
    </source>
</evidence>
<dbReference type="GeneID" id="63759631"/>
<keyword evidence="2 6" id="KW-0812">Transmembrane</keyword>
<evidence type="ECO:0000256" key="4">
    <source>
        <dbReference type="ARBA" id="ARBA00023136"/>
    </source>
</evidence>
<dbReference type="SUPFAM" id="SSF103473">
    <property type="entry name" value="MFS general substrate transporter"/>
    <property type="match status" value="1"/>
</dbReference>
<dbReference type="Gene3D" id="1.20.1250.20">
    <property type="entry name" value="MFS general substrate transporter like domains"/>
    <property type="match status" value="2"/>
</dbReference>
<dbReference type="STRING" id="1036612.A0A1L9T542"/>
<proteinExistence type="predicted"/>
<feature type="compositionally biased region" description="Basic and acidic residues" evidence="5">
    <location>
        <begin position="596"/>
        <end position="612"/>
    </location>
</feature>
<evidence type="ECO:0000256" key="1">
    <source>
        <dbReference type="ARBA" id="ARBA00004141"/>
    </source>
</evidence>
<reference evidence="9" key="1">
    <citation type="journal article" date="2017" name="Genome Biol.">
        <title>Comparative genomics reveals high biological diversity and specific adaptations in the industrially and medically important fungal genus Aspergillus.</title>
        <authorList>
            <person name="de Vries R.P."/>
            <person name="Riley R."/>
            <person name="Wiebenga A."/>
            <person name="Aguilar-Osorio G."/>
            <person name="Amillis S."/>
            <person name="Uchima C.A."/>
            <person name="Anderluh G."/>
            <person name="Asadollahi M."/>
            <person name="Askin M."/>
            <person name="Barry K."/>
            <person name="Battaglia E."/>
            <person name="Bayram O."/>
            <person name="Benocci T."/>
            <person name="Braus-Stromeyer S.A."/>
            <person name="Caldana C."/>
            <person name="Canovas D."/>
            <person name="Cerqueira G.C."/>
            <person name="Chen F."/>
            <person name="Chen W."/>
            <person name="Choi C."/>
            <person name="Clum A."/>
            <person name="Dos Santos R.A."/>
            <person name="Damasio A.R."/>
            <person name="Diallinas G."/>
            <person name="Emri T."/>
            <person name="Fekete E."/>
            <person name="Flipphi M."/>
            <person name="Freyberg S."/>
            <person name="Gallo A."/>
            <person name="Gournas C."/>
            <person name="Habgood R."/>
            <person name="Hainaut M."/>
            <person name="Harispe M.L."/>
            <person name="Henrissat B."/>
            <person name="Hilden K.S."/>
            <person name="Hope R."/>
            <person name="Hossain A."/>
            <person name="Karabika E."/>
            <person name="Karaffa L."/>
            <person name="Karanyi Z."/>
            <person name="Krasevec N."/>
            <person name="Kuo A."/>
            <person name="Kusch H."/>
            <person name="LaButti K."/>
            <person name="Lagendijk E.L."/>
            <person name="Lapidus A."/>
            <person name="Levasseur A."/>
            <person name="Lindquist E."/>
            <person name="Lipzen A."/>
            <person name="Logrieco A.F."/>
            <person name="MacCabe A."/>
            <person name="Maekelae M.R."/>
            <person name="Malavazi I."/>
            <person name="Melin P."/>
            <person name="Meyer V."/>
            <person name="Mielnichuk N."/>
            <person name="Miskei M."/>
            <person name="Molnar A.P."/>
            <person name="Mule G."/>
            <person name="Ngan C.Y."/>
            <person name="Orejas M."/>
            <person name="Orosz E."/>
            <person name="Ouedraogo J.P."/>
            <person name="Overkamp K.M."/>
            <person name="Park H.-S."/>
            <person name="Perrone G."/>
            <person name="Piumi F."/>
            <person name="Punt P.J."/>
            <person name="Ram A.F."/>
            <person name="Ramon A."/>
            <person name="Rauscher S."/>
            <person name="Record E."/>
            <person name="Riano-Pachon D.M."/>
            <person name="Robert V."/>
            <person name="Roehrig J."/>
            <person name="Ruller R."/>
            <person name="Salamov A."/>
            <person name="Salih N.S."/>
            <person name="Samson R.A."/>
            <person name="Sandor E."/>
            <person name="Sanguinetti M."/>
            <person name="Schuetze T."/>
            <person name="Sepcic K."/>
            <person name="Shelest E."/>
            <person name="Sherlock G."/>
            <person name="Sophianopoulou V."/>
            <person name="Squina F.M."/>
            <person name="Sun H."/>
            <person name="Susca A."/>
            <person name="Todd R.B."/>
            <person name="Tsang A."/>
            <person name="Unkles S.E."/>
            <person name="van de Wiele N."/>
            <person name="van Rossen-Uffink D."/>
            <person name="Oliveira J.V."/>
            <person name="Vesth T.C."/>
            <person name="Visser J."/>
            <person name="Yu J.-H."/>
            <person name="Zhou M."/>
            <person name="Andersen M.R."/>
            <person name="Archer D.B."/>
            <person name="Baker S.E."/>
            <person name="Benoit I."/>
            <person name="Brakhage A.A."/>
            <person name="Braus G.H."/>
            <person name="Fischer R."/>
            <person name="Frisvad J.C."/>
            <person name="Goldman G.H."/>
            <person name="Houbraken J."/>
            <person name="Oakley B."/>
            <person name="Pocsi I."/>
            <person name="Scazzocchio C."/>
            <person name="Seiboth B."/>
            <person name="vanKuyk P.A."/>
            <person name="Wortman J."/>
            <person name="Dyer P.S."/>
            <person name="Grigoriev I.V."/>
        </authorList>
    </citation>
    <scope>NUCLEOTIDE SEQUENCE [LARGE SCALE GENOMIC DNA]</scope>
    <source>
        <strain evidence="9">CBS 593.65</strain>
    </source>
</reference>
<feature type="compositionally biased region" description="Polar residues" evidence="5">
    <location>
        <begin position="583"/>
        <end position="594"/>
    </location>
</feature>
<keyword evidence="4 6" id="KW-0472">Membrane</keyword>
<evidence type="ECO:0000259" key="7">
    <source>
        <dbReference type="PROSITE" id="PS50850"/>
    </source>
</evidence>
<evidence type="ECO:0000256" key="3">
    <source>
        <dbReference type="ARBA" id="ARBA00022989"/>
    </source>
</evidence>
<evidence type="ECO:0000256" key="2">
    <source>
        <dbReference type="ARBA" id="ARBA00022692"/>
    </source>
</evidence>
<name>A0A1L9T542_9EURO</name>
<keyword evidence="9" id="KW-1185">Reference proteome</keyword>
<accession>A0A1L9T542</accession>
<feature type="transmembrane region" description="Helical" evidence="6">
    <location>
        <begin position="548"/>
        <end position="567"/>
    </location>
</feature>
<dbReference type="InterPro" id="IPR011701">
    <property type="entry name" value="MFS"/>
</dbReference>
<comment type="subcellular location">
    <subcellularLocation>
        <location evidence="1">Membrane</location>
        <topology evidence="1">Multi-pass membrane protein</topology>
    </subcellularLocation>
</comment>
<dbReference type="VEuPathDB" id="FungiDB:ASPSYDRAFT_185359"/>
<feature type="transmembrane region" description="Helical" evidence="6">
    <location>
        <begin position="309"/>
        <end position="328"/>
    </location>
</feature>
<feature type="transmembrane region" description="Helical" evidence="6">
    <location>
        <begin position="57"/>
        <end position="76"/>
    </location>
</feature>
<dbReference type="EMBL" id="KV878594">
    <property type="protein sequence ID" value="OJJ54549.1"/>
    <property type="molecule type" value="Genomic_DNA"/>
</dbReference>
<dbReference type="PANTHER" id="PTHR23501:SF58">
    <property type="entry name" value="LOW AFFINITY HEME TRANSPORTER STR3"/>
    <property type="match status" value="1"/>
</dbReference>
<organism evidence="8 9">
    <name type="scientific">Aspergillus sydowii CBS 593.65</name>
    <dbReference type="NCBI Taxonomy" id="1036612"/>
    <lineage>
        <taxon>Eukaryota</taxon>
        <taxon>Fungi</taxon>
        <taxon>Dikarya</taxon>
        <taxon>Ascomycota</taxon>
        <taxon>Pezizomycotina</taxon>
        <taxon>Eurotiomycetes</taxon>
        <taxon>Eurotiomycetidae</taxon>
        <taxon>Eurotiales</taxon>
        <taxon>Aspergillaceae</taxon>
        <taxon>Aspergillus</taxon>
        <taxon>Aspergillus subgen. Nidulantes</taxon>
    </lineage>
</organism>
<evidence type="ECO:0000256" key="6">
    <source>
        <dbReference type="SAM" id="Phobius"/>
    </source>
</evidence>
<protein>
    <recommendedName>
        <fullName evidence="7">Major facilitator superfamily (MFS) profile domain-containing protein</fullName>
    </recommendedName>
</protein>
<dbReference type="PROSITE" id="PS50850">
    <property type="entry name" value="MFS"/>
    <property type="match status" value="1"/>
</dbReference>
<feature type="transmembrane region" description="Helical" evidence="6">
    <location>
        <begin position="215"/>
        <end position="236"/>
    </location>
</feature>
<feature type="transmembrane region" description="Helical" evidence="6">
    <location>
        <begin position="434"/>
        <end position="458"/>
    </location>
</feature>
<dbReference type="Pfam" id="PF07690">
    <property type="entry name" value="MFS_1"/>
    <property type="match status" value="1"/>
</dbReference>
<feature type="transmembrane region" description="Helical" evidence="6">
    <location>
        <begin position="340"/>
        <end position="358"/>
    </location>
</feature>
<sequence>MTTDEKQRSPTSKEARDVHIRASDPDLETRNEPTECPTSTTVEALNKVLYHSGHTGLLLLAIIVTSLGLTLFAYALDGGITPQFDIIAASSFEMHAQIGAINTATSIISGVSKPVVGKLADLTSRPTTYVIALLFYVVGYVIAASGKHFTAYIVGVAFTAVGKAGINLLCQIVVGDLTTLQWRGFWTGMTIAPYLVTTFITGFISDGFIPDKWRWGLGMFAIMMPVLLIPAIWALYDVQHRAKRLGFDIGQVARGKDGILHTAWQGLVAVDVPGVIFLGFAFALILLPLSLAQSADGGWTNASMIAMEVTGFVILALFIAYELWIAPAPIMARNIIQNKVFLAALGANLFDQMTTAIWNNYFSSYIYVIKDWPNYTWTVFTGVQNLSLTVFSIVNGLLMAKFHRYKTMMIVGAVLKIVGYAICFASHTRSTQNTAALAISQILLGVSALTALGSRVGAMASVPHQDMASILAAYFLWTYLGTSAGYAVASAIWTDKMLNFMREETPSGTSEFTLRSIYGSIKTLRTEYAPGDPIRDGAIRAYTRTNGIILLVAVTVTSLSLVCSLLMPNYYLGRQQNAVTNTGLDGSPVVVSSQRGKKEEAGQGDRLYEATS</sequence>
<dbReference type="GO" id="GO:0022857">
    <property type="term" value="F:transmembrane transporter activity"/>
    <property type="evidence" value="ECO:0007669"/>
    <property type="project" value="InterPro"/>
</dbReference>